<sequence>MTRIFTFTALTTALTLALAAAALADDEYNVSNSLTLTGQPLGMHGVDPVSMFEADNPEMGNATYTSTHDGVDYYFASQAAQATFEADPAAHLPQFGGFCAFGVYVGKKLDGDVRYADIVDNKLYLFVNEDIFKKYLEDKETVIQGAHAKWTDIHHTPVGSL</sequence>
<dbReference type="AlphaFoldDB" id="A0A0N7M9P4"/>
<dbReference type="OrthoDB" id="344729at2"/>
<evidence type="ECO:0008006" key="4">
    <source>
        <dbReference type="Google" id="ProtNLM"/>
    </source>
</evidence>
<accession>A0A0N7M9P4</accession>
<evidence type="ECO:0000256" key="1">
    <source>
        <dbReference type="SAM" id="SignalP"/>
    </source>
</evidence>
<gene>
    <name evidence="2" type="ORF">RUE5091_02304</name>
</gene>
<dbReference type="Proteomes" id="UP000051260">
    <property type="component" value="Unassembled WGS sequence"/>
</dbReference>
<dbReference type="STRING" id="1715692.RUE5091_02304"/>
<feature type="chain" id="PRO_5006015998" description="YHS domain protein" evidence="1">
    <location>
        <begin position="25"/>
        <end position="161"/>
    </location>
</feature>
<feature type="signal peptide" evidence="1">
    <location>
        <begin position="1"/>
        <end position="24"/>
    </location>
</feature>
<proteinExistence type="predicted"/>
<keyword evidence="1" id="KW-0732">Signal</keyword>
<evidence type="ECO:0000313" key="3">
    <source>
        <dbReference type="Proteomes" id="UP000051260"/>
    </source>
</evidence>
<reference evidence="3" key="1">
    <citation type="submission" date="2015-09" db="EMBL/GenBank/DDBJ databases">
        <authorList>
            <person name="Rodrigo-Torres L."/>
            <person name="Arahal D.R."/>
        </authorList>
    </citation>
    <scope>NUCLEOTIDE SEQUENCE [LARGE SCALE GENOMIC DNA]</scope>
    <source>
        <strain evidence="3">CECT 5091</strain>
    </source>
</reference>
<dbReference type="NCBIfam" id="NF041384">
    <property type="entry name" value="YHS_seleno_dom"/>
    <property type="match status" value="1"/>
</dbReference>
<dbReference type="EMBL" id="CYUD01000006">
    <property type="protein sequence ID" value="CUK01860.1"/>
    <property type="molecule type" value="Genomic_DNA"/>
</dbReference>
<keyword evidence="3" id="KW-1185">Reference proteome</keyword>
<evidence type="ECO:0000313" key="2">
    <source>
        <dbReference type="EMBL" id="CUK01860.1"/>
    </source>
</evidence>
<name>A0A0N7M9P4_9RHOB</name>
<protein>
    <recommendedName>
        <fullName evidence="4">YHS domain protein</fullName>
    </recommendedName>
</protein>
<organism evidence="2 3">
    <name type="scientific">Ruegeria denitrificans</name>
    <dbReference type="NCBI Taxonomy" id="1715692"/>
    <lineage>
        <taxon>Bacteria</taxon>
        <taxon>Pseudomonadati</taxon>
        <taxon>Pseudomonadota</taxon>
        <taxon>Alphaproteobacteria</taxon>
        <taxon>Rhodobacterales</taxon>
        <taxon>Roseobacteraceae</taxon>
        <taxon>Ruegeria</taxon>
    </lineage>
</organism>
<dbReference type="RefSeq" id="WP_058282013.1">
    <property type="nucleotide sequence ID" value="NZ_CYUD01000006.1"/>
</dbReference>